<comment type="caution">
    <text evidence="1">The sequence shown here is derived from an EMBL/GenBank/DDBJ whole genome shotgun (WGS) entry which is preliminary data.</text>
</comment>
<proteinExistence type="predicted"/>
<protein>
    <submittedName>
        <fullName evidence="1">Uncharacterized protein</fullName>
    </submittedName>
</protein>
<name>A0A2S7TYV9_9BACT</name>
<dbReference type="Proteomes" id="UP000239907">
    <property type="component" value="Unassembled WGS sequence"/>
</dbReference>
<gene>
    <name evidence="1" type="ORF">BSZ32_02070</name>
</gene>
<evidence type="ECO:0000313" key="2">
    <source>
        <dbReference type="Proteomes" id="UP000239907"/>
    </source>
</evidence>
<sequence length="60" mass="6807">MLAIDFTIRIAIVFEFSDDFCHPFRFIEDASFRLTGGDFSGNFFVESSELGFNLDLLDCG</sequence>
<organism evidence="1 2">
    <name type="scientific">Rubritalea profundi</name>
    <dbReference type="NCBI Taxonomy" id="1658618"/>
    <lineage>
        <taxon>Bacteria</taxon>
        <taxon>Pseudomonadati</taxon>
        <taxon>Verrucomicrobiota</taxon>
        <taxon>Verrucomicrobiia</taxon>
        <taxon>Verrucomicrobiales</taxon>
        <taxon>Rubritaleaceae</taxon>
        <taxon>Rubritalea</taxon>
    </lineage>
</organism>
<evidence type="ECO:0000313" key="1">
    <source>
        <dbReference type="EMBL" id="PQJ27401.1"/>
    </source>
</evidence>
<keyword evidence="2" id="KW-1185">Reference proteome</keyword>
<dbReference type="AlphaFoldDB" id="A0A2S7TYV9"/>
<reference evidence="1 2" key="1">
    <citation type="submission" date="2016-12" db="EMBL/GenBank/DDBJ databases">
        <title>Study of bacterial adaptation to deep sea.</title>
        <authorList>
            <person name="Song J."/>
            <person name="Yoshizawa S."/>
            <person name="Kogure K."/>
        </authorList>
    </citation>
    <scope>NUCLEOTIDE SEQUENCE [LARGE SCALE GENOMIC DNA]</scope>
    <source>
        <strain evidence="1 2">SAORIC-165</strain>
    </source>
</reference>
<accession>A0A2S7TYV9</accession>
<dbReference type="EMBL" id="MQWA01000001">
    <property type="protein sequence ID" value="PQJ27401.1"/>
    <property type="molecule type" value="Genomic_DNA"/>
</dbReference>